<feature type="region of interest" description="Disordered" evidence="11">
    <location>
        <begin position="387"/>
        <end position="476"/>
    </location>
</feature>
<evidence type="ECO:0000256" key="9">
    <source>
        <dbReference type="ARBA" id="ARBA00023306"/>
    </source>
</evidence>
<keyword evidence="8" id="KW-0206">Cytoskeleton</keyword>
<dbReference type="PANTHER" id="PTHR31167:SF3">
    <property type="entry name" value="SPINDLE AND CENTRIOLE-ASSOCIATED PROTEIN 1"/>
    <property type="match status" value="1"/>
</dbReference>
<keyword evidence="5" id="KW-0132">Cell division</keyword>
<gene>
    <name evidence="12" type="ORF">KUTeg_016225</name>
</gene>
<feature type="compositionally biased region" description="Polar residues" evidence="11">
    <location>
        <begin position="436"/>
        <end position="456"/>
    </location>
</feature>
<keyword evidence="9" id="KW-0131">Cell cycle</keyword>
<evidence type="ECO:0000256" key="4">
    <source>
        <dbReference type="ARBA" id="ARBA00022490"/>
    </source>
</evidence>
<protein>
    <recommendedName>
        <fullName evidence="3">Spindle and centriole-associated protein 1</fullName>
    </recommendedName>
    <alternativeName>
        <fullName evidence="10">Coiled-coil domain-containing protein 52</fullName>
    </alternativeName>
</protein>
<dbReference type="Proteomes" id="UP001217089">
    <property type="component" value="Unassembled WGS sequence"/>
</dbReference>
<evidence type="ECO:0000256" key="7">
    <source>
        <dbReference type="ARBA" id="ARBA00023054"/>
    </source>
</evidence>
<evidence type="ECO:0000256" key="2">
    <source>
        <dbReference type="ARBA" id="ARBA00004186"/>
    </source>
</evidence>
<keyword evidence="4" id="KW-0963">Cytoplasm</keyword>
<dbReference type="Pfam" id="PF15678">
    <property type="entry name" value="SPICE"/>
    <property type="match status" value="1"/>
</dbReference>
<sequence length="623" mass="69476">MSIASHDARQLAIMKEVLYNQQQFQNVLAKSDKMMSVVNDLFGDDPKAWINLISGDIVAPLSDIQTRIEALSESVMDGSALNDLGETDSEEESPEPIVYEPKFNMARFQQFLQAEEKNQSMSTISGQAQLSQLDQGPIQSTQIQDTYTTQASENNTFETPKQDCDESISILRTPRSAINDTKKVKKSKKRVVQTQPEQQKPSNLNLTDLRKVLEHLEDEIADYERQTGRRAPAERQRQETFSGYTLSLVDSVTKLTRYLKESEMRLRAEMTVREQLTQDVFQLRALIDALTSDIILTQEEYGNLKTDYAKYKEQTQVELLRIKSILVTAGLYKPPETTTQPNRPVPRIPDMSHTVRQTSLVDLNTQDGNTHMSGINNQEEAHFQSLNNMSYNQPPGLPQYHGSSLPFRNTGQTLGHGQVAAPGILQGHQIPKGHGQQWSHQVTHQPNQIPQSSVRSQIPPPAAAKVSVPRPSPLVQSNVGVSIQDSIEPSSLKNTGPNPGMQQSNKDVLALQIAELNKQHEEAQKRLENLLKEQQQSNNNSDVSDDKENLPGHIYQSPPSNQQKGLPEYPVSPPISPISQQSDPYLSLQSLQNANIPTTRGITVSIPRAELELSAGSSPSPRH</sequence>
<comment type="subcellular location">
    <subcellularLocation>
        <location evidence="1">Cytoplasm</location>
        <location evidence="1">Cytoskeleton</location>
        <location evidence="1">Microtubule organizing center</location>
        <location evidence="1">Centrosome</location>
        <location evidence="1">Centriole</location>
    </subcellularLocation>
    <subcellularLocation>
        <location evidence="2">Cytoplasm</location>
        <location evidence="2">Cytoskeleton</location>
        <location evidence="2">Spindle</location>
    </subcellularLocation>
</comment>
<organism evidence="12 13">
    <name type="scientific">Tegillarca granosa</name>
    <name type="common">Malaysian cockle</name>
    <name type="synonym">Anadara granosa</name>
    <dbReference type="NCBI Taxonomy" id="220873"/>
    <lineage>
        <taxon>Eukaryota</taxon>
        <taxon>Metazoa</taxon>
        <taxon>Spiralia</taxon>
        <taxon>Lophotrochozoa</taxon>
        <taxon>Mollusca</taxon>
        <taxon>Bivalvia</taxon>
        <taxon>Autobranchia</taxon>
        <taxon>Pteriomorphia</taxon>
        <taxon>Arcoida</taxon>
        <taxon>Arcoidea</taxon>
        <taxon>Arcidae</taxon>
        <taxon>Tegillarca</taxon>
    </lineage>
</organism>
<evidence type="ECO:0000256" key="6">
    <source>
        <dbReference type="ARBA" id="ARBA00022776"/>
    </source>
</evidence>
<evidence type="ECO:0000313" key="12">
    <source>
        <dbReference type="EMBL" id="KAJ8305680.1"/>
    </source>
</evidence>
<feature type="compositionally biased region" description="Polar residues" evidence="11">
    <location>
        <begin position="406"/>
        <end position="415"/>
    </location>
</feature>
<evidence type="ECO:0000256" key="8">
    <source>
        <dbReference type="ARBA" id="ARBA00023212"/>
    </source>
</evidence>
<keyword evidence="13" id="KW-1185">Reference proteome</keyword>
<feature type="region of interest" description="Disordered" evidence="11">
    <location>
        <begin position="534"/>
        <end position="586"/>
    </location>
</feature>
<evidence type="ECO:0000256" key="3">
    <source>
        <dbReference type="ARBA" id="ARBA00018313"/>
    </source>
</evidence>
<keyword evidence="6" id="KW-0498">Mitosis</keyword>
<evidence type="ECO:0000313" key="13">
    <source>
        <dbReference type="Proteomes" id="UP001217089"/>
    </source>
</evidence>
<evidence type="ECO:0000256" key="10">
    <source>
        <dbReference type="ARBA" id="ARBA00030722"/>
    </source>
</evidence>
<evidence type="ECO:0000256" key="1">
    <source>
        <dbReference type="ARBA" id="ARBA00004114"/>
    </source>
</evidence>
<feature type="region of interest" description="Disordered" evidence="11">
    <location>
        <begin position="180"/>
        <end position="200"/>
    </location>
</feature>
<reference evidence="12 13" key="1">
    <citation type="submission" date="2022-12" db="EMBL/GenBank/DDBJ databases">
        <title>Chromosome-level genome of Tegillarca granosa.</title>
        <authorList>
            <person name="Kim J."/>
        </authorList>
    </citation>
    <scope>NUCLEOTIDE SEQUENCE [LARGE SCALE GENOMIC DNA]</scope>
    <source>
        <strain evidence="12">Teg-2019</strain>
        <tissue evidence="12">Adductor muscle</tissue>
    </source>
</reference>
<evidence type="ECO:0000256" key="5">
    <source>
        <dbReference type="ARBA" id="ARBA00022618"/>
    </source>
</evidence>
<name>A0ABQ9EQ38_TEGGR</name>
<dbReference type="EMBL" id="JARBDR010000813">
    <property type="protein sequence ID" value="KAJ8305680.1"/>
    <property type="molecule type" value="Genomic_DNA"/>
</dbReference>
<evidence type="ECO:0000256" key="11">
    <source>
        <dbReference type="SAM" id="MobiDB-lite"/>
    </source>
</evidence>
<accession>A0ABQ9EQ38</accession>
<comment type="caution">
    <text evidence="12">The sequence shown here is derived from an EMBL/GenBank/DDBJ whole genome shotgun (WGS) entry which is preliminary data.</text>
</comment>
<dbReference type="PANTHER" id="PTHR31167">
    <property type="entry name" value="SPINDLE AND CENTRIOLE ASSOCIATED PROTEIN 1 SPICE1"/>
    <property type="match status" value="1"/>
</dbReference>
<proteinExistence type="predicted"/>
<keyword evidence="7" id="KW-0175">Coiled coil</keyword>
<dbReference type="InterPro" id="IPR031387">
    <property type="entry name" value="SPICE1"/>
</dbReference>